<dbReference type="AlphaFoldDB" id="A0A0L7QYH1"/>
<dbReference type="GO" id="GO:0046592">
    <property type="term" value="F:polyamine oxidase activity"/>
    <property type="evidence" value="ECO:0007669"/>
    <property type="project" value="TreeGrafter"/>
</dbReference>
<dbReference type="PANTHER" id="PTHR10742:SF398">
    <property type="entry name" value="AMINE OXIDASE DOMAIN-CONTAINING PROTEIN-RELATED"/>
    <property type="match status" value="1"/>
</dbReference>
<dbReference type="Proteomes" id="UP000053825">
    <property type="component" value="Unassembled WGS sequence"/>
</dbReference>
<dbReference type="Pfam" id="PF01593">
    <property type="entry name" value="Amino_oxidase"/>
    <property type="match status" value="1"/>
</dbReference>
<evidence type="ECO:0000313" key="3">
    <source>
        <dbReference type="Proteomes" id="UP000053825"/>
    </source>
</evidence>
<dbReference type="EMBL" id="KQ414688">
    <property type="protein sequence ID" value="KOC63639.1"/>
    <property type="molecule type" value="Genomic_DNA"/>
</dbReference>
<dbReference type="PANTHER" id="PTHR10742">
    <property type="entry name" value="FLAVIN MONOAMINE OXIDASE"/>
    <property type="match status" value="1"/>
</dbReference>
<gene>
    <name evidence="2" type="ORF">WH47_00707</name>
</gene>
<dbReference type="SUPFAM" id="SSF54373">
    <property type="entry name" value="FAD-linked reductases, C-terminal domain"/>
    <property type="match status" value="1"/>
</dbReference>
<evidence type="ECO:0000313" key="2">
    <source>
        <dbReference type="EMBL" id="KOC63639.1"/>
    </source>
</evidence>
<evidence type="ECO:0000259" key="1">
    <source>
        <dbReference type="Pfam" id="PF01593"/>
    </source>
</evidence>
<dbReference type="InterPro" id="IPR050281">
    <property type="entry name" value="Flavin_monoamine_oxidase"/>
</dbReference>
<organism evidence="2 3">
    <name type="scientific">Habropoda laboriosa</name>
    <dbReference type="NCBI Taxonomy" id="597456"/>
    <lineage>
        <taxon>Eukaryota</taxon>
        <taxon>Metazoa</taxon>
        <taxon>Ecdysozoa</taxon>
        <taxon>Arthropoda</taxon>
        <taxon>Hexapoda</taxon>
        <taxon>Insecta</taxon>
        <taxon>Pterygota</taxon>
        <taxon>Neoptera</taxon>
        <taxon>Endopterygota</taxon>
        <taxon>Hymenoptera</taxon>
        <taxon>Apocrita</taxon>
        <taxon>Aculeata</taxon>
        <taxon>Apoidea</taxon>
        <taxon>Anthophila</taxon>
        <taxon>Apidae</taxon>
        <taxon>Habropoda</taxon>
    </lineage>
</organism>
<dbReference type="OrthoDB" id="5046242at2759"/>
<proteinExistence type="predicted"/>
<dbReference type="STRING" id="597456.A0A0L7QYH1"/>
<accession>A0A0L7QYH1</accession>
<sequence length="194" mass="22266">MFNPSLPSPFTRAIECLGFGLINKVFLDFGISWWKPNTEGFQLLWTEGTFCNKKLASWTRDMTGFDVLPNHEGILLGWVCGRGAYIVETLSEQQVATDCENLLKHYLKLDKISPVKECLRTQWNANKYVRGSYSHITTRCDADGITPCCLSEPIWGKSKKKCNEVRKSMHSSMKLWKIITINFTLGCTYYDVCW</sequence>
<keyword evidence="3" id="KW-1185">Reference proteome</keyword>
<dbReference type="InterPro" id="IPR002937">
    <property type="entry name" value="Amino_oxidase"/>
</dbReference>
<name>A0A0L7QYH1_9HYME</name>
<dbReference type="Gene3D" id="3.90.660.10">
    <property type="match status" value="1"/>
</dbReference>
<feature type="domain" description="Amine oxidase" evidence="1">
    <location>
        <begin position="1"/>
        <end position="137"/>
    </location>
</feature>
<protein>
    <submittedName>
        <fullName evidence="2">Spermine oxidase</fullName>
    </submittedName>
</protein>
<reference evidence="2 3" key="1">
    <citation type="submission" date="2015-07" db="EMBL/GenBank/DDBJ databases">
        <title>The genome of Habropoda laboriosa.</title>
        <authorList>
            <person name="Pan H."/>
            <person name="Kapheim K."/>
        </authorList>
    </citation>
    <scope>NUCLEOTIDE SEQUENCE [LARGE SCALE GENOMIC DNA]</scope>
    <source>
        <strain evidence="2">0110345459</strain>
    </source>
</reference>